<dbReference type="EMBL" id="JAWWNJ010000013">
    <property type="protein sequence ID" value="KAK7042839.1"/>
    <property type="molecule type" value="Genomic_DNA"/>
</dbReference>
<dbReference type="AlphaFoldDB" id="A0AAW0CT27"/>
<gene>
    <name evidence="2" type="ORF">R3P38DRAFT_2892368</name>
</gene>
<keyword evidence="3" id="KW-1185">Reference proteome</keyword>
<reference evidence="2 3" key="1">
    <citation type="journal article" date="2024" name="J Genomics">
        <title>Draft genome sequencing and assembly of Favolaschia claudopus CIRM-BRFM 2984 isolated from oak limbs.</title>
        <authorList>
            <person name="Navarro D."/>
            <person name="Drula E."/>
            <person name="Chaduli D."/>
            <person name="Cazenave R."/>
            <person name="Ahrendt S."/>
            <person name="Wang J."/>
            <person name="Lipzen A."/>
            <person name="Daum C."/>
            <person name="Barry K."/>
            <person name="Grigoriev I.V."/>
            <person name="Favel A."/>
            <person name="Rosso M.N."/>
            <person name="Martin F."/>
        </authorList>
    </citation>
    <scope>NUCLEOTIDE SEQUENCE [LARGE SCALE GENOMIC DNA]</scope>
    <source>
        <strain evidence="2 3">CIRM-BRFM 2984</strain>
    </source>
</reference>
<comment type="caution">
    <text evidence="2">The sequence shown here is derived from an EMBL/GenBank/DDBJ whole genome shotgun (WGS) entry which is preliminary data.</text>
</comment>
<accession>A0AAW0CT27</accession>
<evidence type="ECO:0000256" key="1">
    <source>
        <dbReference type="SAM" id="MobiDB-lite"/>
    </source>
</evidence>
<feature type="region of interest" description="Disordered" evidence="1">
    <location>
        <begin position="1"/>
        <end position="25"/>
    </location>
</feature>
<feature type="region of interest" description="Disordered" evidence="1">
    <location>
        <begin position="63"/>
        <end position="121"/>
    </location>
</feature>
<name>A0AAW0CT27_9AGAR</name>
<proteinExistence type="predicted"/>
<evidence type="ECO:0000313" key="2">
    <source>
        <dbReference type="EMBL" id="KAK7042839.1"/>
    </source>
</evidence>
<dbReference type="Proteomes" id="UP001362999">
    <property type="component" value="Unassembled WGS sequence"/>
</dbReference>
<feature type="region of interest" description="Disordered" evidence="1">
    <location>
        <begin position="133"/>
        <end position="154"/>
    </location>
</feature>
<evidence type="ECO:0000313" key="3">
    <source>
        <dbReference type="Proteomes" id="UP001362999"/>
    </source>
</evidence>
<sequence>MRASTTSAHPLSKYGITPHDDPPRPSATLLRQFQSQCTRSHAESIATSVDSIRSGDRAILRTHTAADSGPSFQLKNTDTHDYEEGVDDNRPDAAAAANPSSQSSSVSMSHGRSRLAPDLDESTRVLVRSRLQKCGGSDEQMEGSKHGAARGQRLVGSGKGDDIILLRWEEIWRGGFGFPRTRYPSHSSTLINVTFARHLVRAGRRTLPQHAHSAAISHPHHKPPSSPTPICHISRIVVCDCVYPYSPAQAPQSPPTPQLISYGIRQGGSRSSMRRTRRVGGYMENGENGRVIVGNVLTNDRPTASRSG</sequence>
<organism evidence="2 3">
    <name type="scientific">Favolaschia claudopus</name>
    <dbReference type="NCBI Taxonomy" id="2862362"/>
    <lineage>
        <taxon>Eukaryota</taxon>
        <taxon>Fungi</taxon>
        <taxon>Dikarya</taxon>
        <taxon>Basidiomycota</taxon>
        <taxon>Agaricomycotina</taxon>
        <taxon>Agaricomycetes</taxon>
        <taxon>Agaricomycetidae</taxon>
        <taxon>Agaricales</taxon>
        <taxon>Marasmiineae</taxon>
        <taxon>Mycenaceae</taxon>
        <taxon>Favolaschia</taxon>
    </lineage>
</organism>
<feature type="compositionally biased region" description="Basic and acidic residues" evidence="1">
    <location>
        <begin position="77"/>
        <end position="91"/>
    </location>
</feature>
<feature type="compositionally biased region" description="Low complexity" evidence="1">
    <location>
        <begin position="93"/>
        <end position="110"/>
    </location>
</feature>
<protein>
    <submittedName>
        <fullName evidence="2">Uncharacterized protein</fullName>
    </submittedName>
</protein>